<dbReference type="Proteomes" id="UP000194137">
    <property type="component" value="Chromosome"/>
</dbReference>
<dbReference type="Pfam" id="PF13517">
    <property type="entry name" value="FG-GAP_3"/>
    <property type="match status" value="1"/>
</dbReference>
<evidence type="ECO:0000313" key="1">
    <source>
        <dbReference type="EMBL" id="ARP98832.1"/>
    </source>
</evidence>
<evidence type="ECO:0000313" key="2">
    <source>
        <dbReference type="Proteomes" id="UP000194137"/>
    </source>
</evidence>
<dbReference type="OrthoDB" id="58662at2"/>
<protein>
    <submittedName>
        <fullName evidence="1">Uncharacterized protein</fullName>
    </submittedName>
</protein>
<dbReference type="AlphaFoldDB" id="A0A1W6ZND9"/>
<accession>A0A1W6ZND9</accession>
<proteinExistence type="predicted"/>
<organism evidence="1 2">
    <name type="scientific">Pseudorhodoplanes sinuspersici</name>
    <dbReference type="NCBI Taxonomy" id="1235591"/>
    <lineage>
        <taxon>Bacteria</taxon>
        <taxon>Pseudomonadati</taxon>
        <taxon>Pseudomonadota</taxon>
        <taxon>Alphaproteobacteria</taxon>
        <taxon>Hyphomicrobiales</taxon>
        <taxon>Pseudorhodoplanes</taxon>
    </lineage>
</organism>
<dbReference type="RefSeq" id="WP_086087246.1">
    <property type="nucleotide sequence ID" value="NZ_CP021112.1"/>
</dbReference>
<sequence length="326" mass="34457">MRFAALVLLSALCAGVPSTEAVSTEWRAGIVPAPGPVGEVDSFGGEALVTIGKDRYRIATAPLRLEPVAAPRKPVAPEGALPDTRIATSRTIARAWLVEPTRRYAHGVLGDAIEAGGLTIESRDGNRKTLKLGSDAVFEDIEPRIATIGGMERIVVVKSYLDRGSAIAVIDAASASVIGETPPIGRASAWRNPAGIADYDGDGATDIAAVRQPHVVGGLELWSWRDGKLAKTVEVPDVSNHVIGSRAIRMTATADFDGDGRPDLAIPDFSRRTLRLIAFAPSVRDIARVALPARIVTDLALVRLRGRPAILAGLENGQLVLVAERP</sequence>
<keyword evidence="2" id="KW-1185">Reference proteome</keyword>
<dbReference type="InterPro" id="IPR028994">
    <property type="entry name" value="Integrin_alpha_N"/>
</dbReference>
<dbReference type="InterPro" id="IPR013517">
    <property type="entry name" value="FG-GAP"/>
</dbReference>
<dbReference type="KEGG" id="psin:CAK95_06885"/>
<dbReference type="SUPFAM" id="SSF69318">
    <property type="entry name" value="Integrin alpha N-terminal domain"/>
    <property type="match status" value="1"/>
</dbReference>
<dbReference type="Gene3D" id="2.40.128.340">
    <property type="match status" value="1"/>
</dbReference>
<name>A0A1W6ZND9_9HYPH</name>
<gene>
    <name evidence="1" type="ORF">CAK95_06885</name>
</gene>
<reference evidence="1 2" key="1">
    <citation type="submission" date="2017-05" db="EMBL/GenBank/DDBJ databases">
        <title>Full genome sequence of Pseudorhodoplanes sinuspersici.</title>
        <authorList>
            <person name="Dastgheib S.M.M."/>
            <person name="Shavandi M."/>
            <person name="Tirandaz H."/>
        </authorList>
    </citation>
    <scope>NUCLEOTIDE SEQUENCE [LARGE SCALE GENOMIC DNA]</scope>
    <source>
        <strain evidence="1 2">RIPI110</strain>
    </source>
</reference>
<dbReference type="STRING" id="1235591.CAK95_06885"/>
<dbReference type="EMBL" id="CP021112">
    <property type="protein sequence ID" value="ARP98832.1"/>
    <property type="molecule type" value="Genomic_DNA"/>
</dbReference>